<gene>
    <name evidence="1" type="ORF">ACFPZN_36100</name>
</gene>
<name>A0ABW1ACA3_9ACTN</name>
<dbReference type="RefSeq" id="WP_378286942.1">
    <property type="nucleotide sequence ID" value="NZ_JBHSON010000063.1"/>
</dbReference>
<dbReference type="Pfam" id="PF18897">
    <property type="entry name" value="Gp3-like"/>
    <property type="match status" value="1"/>
</dbReference>
<comment type="caution">
    <text evidence="1">The sequence shown here is derived from an EMBL/GenBank/DDBJ whole genome shotgun (WGS) entry which is preliminary data.</text>
</comment>
<evidence type="ECO:0000313" key="1">
    <source>
        <dbReference type="EMBL" id="MFC5751070.1"/>
    </source>
</evidence>
<dbReference type="EMBL" id="JBHSON010000063">
    <property type="protein sequence ID" value="MFC5751070.1"/>
    <property type="molecule type" value="Genomic_DNA"/>
</dbReference>
<dbReference type="Proteomes" id="UP001596074">
    <property type="component" value="Unassembled WGS sequence"/>
</dbReference>
<sequence>MPDVVGRFRLGRLKGRRPVALDGWRVTTGDQRVADNVAALLGGTPEEWVTEGEDDIEVLTDADAVEVILDGPDAIAADLMLWGMDGTILHHCDSQAFLSGDRPGQPCGCPELVADRKAAAKSGRGPKPRTRITFRLLGAPGLGKFCMTSGSWDLVRVLHEYADALEGVGGPAACVLKLETVSFTPERGPYKGRVISYKRPALAVCGAYEHGASG</sequence>
<evidence type="ECO:0000313" key="2">
    <source>
        <dbReference type="Proteomes" id="UP001596074"/>
    </source>
</evidence>
<protein>
    <submittedName>
        <fullName evidence="1">Uncharacterized protein</fullName>
    </submittedName>
</protein>
<organism evidence="1 2">
    <name type="scientific">Actinomadura rugatobispora</name>
    <dbReference type="NCBI Taxonomy" id="1994"/>
    <lineage>
        <taxon>Bacteria</taxon>
        <taxon>Bacillati</taxon>
        <taxon>Actinomycetota</taxon>
        <taxon>Actinomycetes</taxon>
        <taxon>Streptosporangiales</taxon>
        <taxon>Thermomonosporaceae</taxon>
        <taxon>Actinomadura</taxon>
    </lineage>
</organism>
<reference evidence="2" key="1">
    <citation type="journal article" date="2019" name="Int. J. Syst. Evol. Microbiol.">
        <title>The Global Catalogue of Microorganisms (GCM) 10K type strain sequencing project: providing services to taxonomists for standard genome sequencing and annotation.</title>
        <authorList>
            <consortium name="The Broad Institute Genomics Platform"/>
            <consortium name="The Broad Institute Genome Sequencing Center for Infectious Disease"/>
            <person name="Wu L."/>
            <person name="Ma J."/>
        </authorList>
    </citation>
    <scope>NUCLEOTIDE SEQUENCE [LARGE SCALE GENOMIC DNA]</scope>
    <source>
        <strain evidence="2">KCTC 42087</strain>
    </source>
</reference>
<accession>A0ABW1ACA3</accession>
<proteinExistence type="predicted"/>
<dbReference type="InterPro" id="IPR043991">
    <property type="entry name" value="Gp3-like"/>
</dbReference>
<keyword evidence="2" id="KW-1185">Reference proteome</keyword>